<dbReference type="AlphaFoldDB" id="A0AAN6YBR2"/>
<protein>
    <submittedName>
        <fullName evidence="10">Chloroperoxidase-like protein</fullName>
    </submittedName>
</protein>
<sequence>MHLKAALSIAALSSGVVNAFPGASDHHHQKPGPGDYRSPCPMLNTLANHNYIPRSGRNISIDQIVNGIDEALNLEPAGIRPVAELASTTSTTGIPGTMNLNDLAKHGVIEHDGSLSRQDVSLGDNLNFDPKIFAPVAEILFANETISIATAAQARGARLLAAAAANPQFNFTAREDGFSLLEAALILSVFGDRVEGNAKSKWVDIFFREERLPYKEGFRRPAETILAADIRSLSARVGQAA</sequence>
<evidence type="ECO:0000256" key="2">
    <source>
        <dbReference type="ARBA" id="ARBA00022559"/>
    </source>
</evidence>
<dbReference type="GO" id="GO:0004601">
    <property type="term" value="F:peroxidase activity"/>
    <property type="evidence" value="ECO:0007669"/>
    <property type="project" value="UniProtKB-KW"/>
</dbReference>
<dbReference type="Pfam" id="PF01328">
    <property type="entry name" value="Peroxidase_2"/>
    <property type="match status" value="1"/>
</dbReference>
<dbReference type="PANTHER" id="PTHR33577">
    <property type="entry name" value="STERIGMATOCYSTIN BIOSYNTHESIS PEROXIDASE STCC-RELATED"/>
    <property type="match status" value="1"/>
</dbReference>
<feature type="signal peptide" evidence="8">
    <location>
        <begin position="1"/>
        <end position="19"/>
    </location>
</feature>
<feature type="chain" id="PRO_5042913234" evidence="8">
    <location>
        <begin position="20"/>
        <end position="241"/>
    </location>
</feature>
<dbReference type="EMBL" id="MU858086">
    <property type="protein sequence ID" value="KAK4214955.1"/>
    <property type="molecule type" value="Genomic_DNA"/>
</dbReference>
<dbReference type="Proteomes" id="UP001301769">
    <property type="component" value="Unassembled WGS sequence"/>
</dbReference>
<feature type="domain" description="Heme haloperoxidase family profile" evidence="9">
    <location>
        <begin position="24"/>
        <end position="232"/>
    </location>
</feature>
<evidence type="ECO:0000313" key="11">
    <source>
        <dbReference type="Proteomes" id="UP001301769"/>
    </source>
</evidence>
<accession>A0AAN6YBR2</accession>
<dbReference type="SUPFAM" id="SSF47571">
    <property type="entry name" value="Cloroperoxidase"/>
    <property type="match status" value="1"/>
</dbReference>
<comment type="caution">
    <text evidence="10">The sequence shown here is derived from an EMBL/GenBank/DDBJ whole genome shotgun (WGS) entry which is preliminary data.</text>
</comment>
<keyword evidence="4" id="KW-0479">Metal-binding</keyword>
<evidence type="ECO:0000256" key="1">
    <source>
        <dbReference type="ARBA" id="ARBA00001970"/>
    </source>
</evidence>
<keyword evidence="6" id="KW-0408">Iron</keyword>
<name>A0AAN6YBR2_9PEZI</name>
<reference evidence="10" key="1">
    <citation type="journal article" date="2023" name="Mol. Phylogenet. Evol.">
        <title>Genome-scale phylogeny and comparative genomics of the fungal order Sordariales.</title>
        <authorList>
            <person name="Hensen N."/>
            <person name="Bonometti L."/>
            <person name="Westerberg I."/>
            <person name="Brannstrom I.O."/>
            <person name="Guillou S."/>
            <person name="Cros-Aarteil S."/>
            <person name="Calhoun S."/>
            <person name="Haridas S."/>
            <person name="Kuo A."/>
            <person name="Mondo S."/>
            <person name="Pangilinan J."/>
            <person name="Riley R."/>
            <person name="LaButti K."/>
            <person name="Andreopoulos B."/>
            <person name="Lipzen A."/>
            <person name="Chen C."/>
            <person name="Yan M."/>
            <person name="Daum C."/>
            <person name="Ng V."/>
            <person name="Clum A."/>
            <person name="Steindorff A."/>
            <person name="Ohm R.A."/>
            <person name="Martin F."/>
            <person name="Silar P."/>
            <person name="Natvig D.O."/>
            <person name="Lalanne C."/>
            <person name="Gautier V."/>
            <person name="Ament-Velasquez S.L."/>
            <person name="Kruys A."/>
            <person name="Hutchinson M.I."/>
            <person name="Powell A.J."/>
            <person name="Barry K."/>
            <person name="Miller A.N."/>
            <person name="Grigoriev I.V."/>
            <person name="Debuchy R."/>
            <person name="Gladieux P."/>
            <person name="Hiltunen Thoren M."/>
            <person name="Johannesson H."/>
        </authorList>
    </citation>
    <scope>NUCLEOTIDE SEQUENCE</scope>
    <source>
        <strain evidence="10">PSN293</strain>
    </source>
</reference>
<evidence type="ECO:0000256" key="6">
    <source>
        <dbReference type="ARBA" id="ARBA00023004"/>
    </source>
</evidence>
<reference evidence="10" key="2">
    <citation type="submission" date="2023-05" db="EMBL/GenBank/DDBJ databases">
        <authorList>
            <consortium name="Lawrence Berkeley National Laboratory"/>
            <person name="Steindorff A."/>
            <person name="Hensen N."/>
            <person name="Bonometti L."/>
            <person name="Westerberg I."/>
            <person name="Brannstrom I.O."/>
            <person name="Guillou S."/>
            <person name="Cros-Aarteil S."/>
            <person name="Calhoun S."/>
            <person name="Haridas S."/>
            <person name="Kuo A."/>
            <person name="Mondo S."/>
            <person name="Pangilinan J."/>
            <person name="Riley R."/>
            <person name="Labutti K."/>
            <person name="Andreopoulos B."/>
            <person name="Lipzen A."/>
            <person name="Chen C."/>
            <person name="Yanf M."/>
            <person name="Daum C."/>
            <person name="Ng V."/>
            <person name="Clum A."/>
            <person name="Ohm R."/>
            <person name="Martin F."/>
            <person name="Silar P."/>
            <person name="Natvig D."/>
            <person name="Lalanne C."/>
            <person name="Gautier V."/>
            <person name="Ament-Velasquez S.L."/>
            <person name="Kruys A."/>
            <person name="Hutchinson M.I."/>
            <person name="Powell A.J."/>
            <person name="Barry K."/>
            <person name="Miller A.N."/>
            <person name="Grigoriev I.V."/>
            <person name="Debuchy R."/>
            <person name="Gladieux P."/>
            <person name="Thoren M.H."/>
            <person name="Johannesson H."/>
        </authorList>
    </citation>
    <scope>NUCLEOTIDE SEQUENCE</scope>
    <source>
        <strain evidence="10">PSN293</strain>
    </source>
</reference>
<comment type="similarity">
    <text evidence="7">Belongs to the chloroperoxidase family.</text>
</comment>
<dbReference type="GO" id="GO:0046872">
    <property type="term" value="F:metal ion binding"/>
    <property type="evidence" value="ECO:0007669"/>
    <property type="project" value="UniProtKB-KW"/>
</dbReference>
<evidence type="ECO:0000313" key="10">
    <source>
        <dbReference type="EMBL" id="KAK4214955.1"/>
    </source>
</evidence>
<keyword evidence="11" id="KW-1185">Reference proteome</keyword>
<proteinExistence type="inferred from homology"/>
<dbReference type="PROSITE" id="PS51405">
    <property type="entry name" value="HEME_HALOPEROXIDASE"/>
    <property type="match status" value="1"/>
</dbReference>
<keyword evidence="8" id="KW-0732">Signal</keyword>
<evidence type="ECO:0000256" key="3">
    <source>
        <dbReference type="ARBA" id="ARBA00022617"/>
    </source>
</evidence>
<dbReference type="InterPro" id="IPR000028">
    <property type="entry name" value="Chloroperoxidase"/>
</dbReference>
<evidence type="ECO:0000256" key="7">
    <source>
        <dbReference type="ARBA" id="ARBA00025795"/>
    </source>
</evidence>
<evidence type="ECO:0000256" key="8">
    <source>
        <dbReference type="SAM" id="SignalP"/>
    </source>
</evidence>
<comment type="cofactor">
    <cofactor evidence="1">
        <name>heme b</name>
        <dbReference type="ChEBI" id="CHEBI:60344"/>
    </cofactor>
</comment>
<dbReference type="Gene3D" id="1.10.489.10">
    <property type="entry name" value="Chloroperoxidase-like"/>
    <property type="match status" value="1"/>
</dbReference>
<evidence type="ECO:0000256" key="4">
    <source>
        <dbReference type="ARBA" id="ARBA00022723"/>
    </source>
</evidence>
<organism evidence="10 11">
    <name type="scientific">Rhypophila decipiens</name>
    <dbReference type="NCBI Taxonomy" id="261697"/>
    <lineage>
        <taxon>Eukaryota</taxon>
        <taxon>Fungi</taxon>
        <taxon>Dikarya</taxon>
        <taxon>Ascomycota</taxon>
        <taxon>Pezizomycotina</taxon>
        <taxon>Sordariomycetes</taxon>
        <taxon>Sordariomycetidae</taxon>
        <taxon>Sordariales</taxon>
        <taxon>Naviculisporaceae</taxon>
        <taxon>Rhypophila</taxon>
    </lineage>
</organism>
<keyword evidence="2" id="KW-0575">Peroxidase</keyword>
<evidence type="ECO:0000259" key="9">
    <source>
        <dbReference type="PROSITE" id="PS51405"/>
    </source>
</evidence>
<keyword evidence="3" id="KW-0349">Heme</keyword>
<gene>
    <name evidence="10" type="ORF">QBC37DRAFT_420253</name>
</gene>
<keyword evidence="5" id="KW-0560">Oxidoreductase</keyword>
<dbReference type="InterPro" id="IPR036851">
    <property type="entry name" value="Chloroperoxidase-like_sf"/>
</dbReference>
<dbReference type="PANTHER" id="PTHR33577:SF19">
    <property type="entry name" value="HEME HALOPEROXIDASE FAMILY PROFILE DOMAIN-CONTAINING PROTEIN-RELATED"/>
    <property type="match status" value="1"/>
</dbReference>
<evidence type="ECO:0000256" key="5">
    <source>
        <dbReference type="ARBA" id="ARBA00023002"/>
    </source>
</evidence>